<gene>
    <name evidence="1" type="ORF">J2W88_002985</name>
    <name evidence="2" type="ORF">J2W93_004554</name>
</gene>
<dbReference type="RefSeq" id="WP_209820677.1">
    <property type="nucleotide sequence ID" value="NZ_JAVDTL010000004.1"/>
</dbReference>
<comment type="caution">
    <text evidence="1">The sequence shown here is derived from an EMBL/GenBank/DDBJ whole genome shotgun (WGS) entry which is preliminary data.</text>
</comment>
<reference evidence="1 3" key="1">
    <citation type="submission" date="2023-07" db="EMBL/GenBank/DDBJ databases">
        <title>Sorghum-associated microbial communities from plants grown in Nebraska, USA.</title>
        <authorList>
            <person name="Schachtman D."/>
        </authorList>
    </citation>
    <scope>NUCLEOTIDE SEQUENCE</scope>
    <source>
        <strain evidence="2 3">BE105</strain>
        <strain evidence="1">BE69</strain>
    </source>
</reference>
<name>A0AAJ2BSW6_ACIDE</name>
<protein>
    <submittedName>
        <fullName evidence="1">Uncharacterized protein</fullName>
    </submittedName>
</protein>
<evidence type="ECO:0000313" key="2">
    <source>
        <dbReference type="EMBL" id="MDR6839686.1"/>
    </source>
</evidence>
<dbReference type="Proteomes" id="UP001253458">
    <property type="component" value="Unassembled WGS sequence"/>
</dbReference>
<sequence length="106" mass="11877">MDADYLRGFCVANCVTPEQVRTAEREGRDLRASGVRCLCSYCEAKSDELGGRERLRQHYAARRHAELEAQGTAYPERVRLIEEEINAGAAFQCAPVTVIRTKGTEE</sequence>
<accession>A0AAJ2BSW6</accession>
<organism evidence="1 4">
    <name type="scientific">Acidovorax delafieldii</name>
    <name type="common">Pseudomonas delafieldii</name>
    <dbReference type="NCBI Taxonomy" id="47920"/>
    <lineage>
        <taxon>Bacteria</taxon>
        <taxon>Pseudomonadati</taxon>
        <taxon>Pseudomonadota</taxon>
        <taxon>Betaproteobacteria</taxon>
        <taxon>Burkholderiales</taxon>
        <taxon>Comamonadaceae</taxon>
        <taxon>Acidovorax</taxon>
    </lineage>
</organism>
<dbReference type="AlphaFoldDB" id="A0AAJ2BSW6"/>
<evidence type="ECO:0000313" key="4">
    <source>
        <dbReference type="Proteomes" id="UP001253458"/>
    </source>
</evidence>
<proteinExistence type="predicted"/>
<dbReference type="EMBL" id="JAVDTS010000011">
    <property type="protein sequence ID" value="MDR6839686.1"/>
    <property type="molecule type" value="Genomic_DNA"/>
</dbReference>
<evidence type="ECO:0000313" key="3">
    <source>
        <dbReference type="Proteomes" id="UP001249076"/>
    </source>
</evidence>
<dbReference type="Proteomes" id="UP001249076">
    <property type="component" value="Unassembled WGS sequence"/>
</dbReference>
<keyword evidence="3" id="KW-1185">Reference proteome</keyword>
<evidence type="ECO:0000313" key="1">
    <source>
        <dbReference type="EMBL" id="MDR6767704.1"/>
    </source>
</evidence>
<dbReference type="EMBL" id="JAVDTL010000004">
    <property type="protein sequence ID" value="MDR6767704.1"/>
    <property type="molecule type" value="Genomic_DNA"/>
</dbReference>